<comment type="caution">
    <text evidence="1">The sequence shown here is derived from an EMBL/GenBank/DDBJ whole genome shotgun (WGS) entry which is preliminary data.</text>
</comment>
<protein>
    <submittedName>
        <fullName evidence="1">Uncharacterized protein</fullName>
    </submittedName>
</protein>
<accession>A0A511ZKP3</accession>
<dbReference type="RefSeq" id="WP_147210921.1">
    <property type="nucleotide sequence ID" value="NZ_BJYM01000011.1"/>
</dbReference>
<name>A0A511ZKP3_9BACI</name>
<evidence type="ECO:0000313" key="1">
    <source>
        <dbReference type="EMBL" id="GEN87970.1"/>
    </source>
</evidence>
<dbReference type="AlphaFoldDB" id="A0A511ZKP3"/>
<evidence type="ECO:0000313" key="2">
    <source>
        <dbReference type="Proteomes" id="UP000321558"/>
    </source>
</evidence>
<sequence>MRTQLKELEKNFRTLAEEQQVQSQKSFHDMLGVYYRDDISEEAAKKGLKKLAPDFPKGVLEGMSFANEQVANYISSILSTTDKLTGENVQDLLSYMDKNNSVKEEALEDSISEYRKILKYGIKLGFNMAKLEIEKNFILQYDILLVKD</sequence>
<reference evidence="1 2" key="1">
    <citation type="submission" date="2019-07" db="EMBL/GenBank/DDBJ databases">
        <title>Whole genome shotgun sequence of Oceanobacillus sojae NBRC 105379.</title>
        <authorList>
            <person name="Hosoyama A."/>
            <person name="Uohara A."/>
            <person name="Ohji S."/>
            <person name="Ichikawa N."/>
        </authorList>
    </citation>
    <scope>NUCLEOTIDE SEQUENCE [LARGE SCALE GENOMIC DNA]</scope>
    <source>
        <strain evidence="1 2">NBRC 105379</strain>
    </source>
</reference>
<dbReference type="OrthoDB" id="2080806at2"/>
<dbReference type="EMBL" id="BJYM01000011">
    <property type="protein sequence ID" value="GEN87970.1"/>
    <property type="molecule type" value="Genomic_DNA"/>
</dbReference>
<organism evidence="1 2">
    <name type="scientific">Oceanobacillus sojae</name>
    <dbReference type="NCBI Taxonomy" id="582851"/>
    <lineage>
        <taxon>Bacteria</taxon>
        <taxon>Bacillati</taxon>
        <taxon>Bacillota</taxon>
        <taxon>Bacilli</taxon>
        <taxon>Bacillales</taxon>
        <taxon>Bacillaceae</taxon>
        <taxon>Oceanobacillus</taxon>
    </lineage>
</organism>
<keyword evidence="2" id="KW-1185">Reference proteome</keyword>
<dbReference type="Proteomes" id="UP000321558">
    <property type="component" value="Unassembled WGS sequence"/>
</dbReference>
<proteinExistence type="predicted"/>
<gene>
    <name evidence="1" type="ORF">OSO01_27090</name>
</gene>